<feature type="domain" description="Antistasin-like" evidence="8">
    <location>
        <begin position="271"/>
        <end position="297"/>
    </location>
</feature>
<dbReference type="PROSITE" id="PS51390">
    <property type="entry name" value="WAP"/>
    <property type="match status" value="1"/>
</dbReference>
<keyword evidence="6" id="KW-1133">Transmembrane helix</keyword>
<feature type="region of interest" description="Disordered" evidence="5">
    <location>
        <begin position="112"/>
        <end position="132"/>
    </location>
</feature>
<feature type="transmembrane region" description="Helical" evidence="6">
    <location>
        <begin position="799"/>
        <end position="820"/>
    </location>
</feature>
<evidence type="ECO:0000256" key="1">
    <source>
        <dbReference type="ARBA" id="ARBA00022690"/>
    </source>
</evidence>
<reference evidence="10" key="1">
    <citation type="submission" date="2021-02" db="EMBL/GenBank/DDBJ databases">
        <authorList>
            <person name="Nowell W R."/>
        </authorList>
    </citation>
    <scope>NUCLEOTIDE SEQUENCE</scope>
</reference>
<dbReference type="InterPro" id="IPR052624">
    <property type="entry name" value="CRIM1"/>
</dbReference>
<dbReference type="InterPro" id="IPR036645">
    <property type="entry name" value="Elafin-like_sf"/>
</dbReference>
<evidence type="ECO:0000256" key="5">
    <source>
        <dbReference type="SAM" id="MobiDB-lite"/>
    </source>
</evidence>
<feature type="domain" description="Antistasin-like" evidence="8">
    <location>
        <begin position="242"/>
        <end position="268"/>
    </location>
</feature>
<keyword evidence="4" id="KW-0722">Serine protease inhibitor</keyword>
<protein>
    <submittedName>
        <fullName evidence="10">Uncharacterized protein</fullName>
    </submittedName>
</protein>
<feature type="domain" description="Antistasin-like" evidence="8">
    <location>
        <begin position="619"/>
        <end position="644"/>
    </location>
</feature>
<sequence length="883" mass="97899">MDTMKFMVKSLLGLFILLVLVNADVGKSNINLNEQCQALKCNPSTEICRIDPNCDDSNQDDVPKCVYCVSKNDLNQNTVSKTLLASSIIQHQQQQPLAPRLLAKSGGSRLLADNRGGPSSSSTTSATSILNNKNKTSDELSYDDYYEYDEDEKSDKNEFGEEDEYLDDYAEPLDSVVQGIEPIRKMGICPKVVEAIGDCDPSNIIQSDCRFDTDCPGDHKCCEAACGKRTCNLPITTSISVCPSSFTCTLNCQLGYRTDSNGCLLCECQSCPSMDQCNKNCPSGYLKDLFGCDMCECSDQCPPFSCGILCPVDVGFEKSADGCPLCQCATTKSKPTEYTSSCQSDVHCPPGFRCLNDAHNVPMCQAGIINLILTSLLLYHNIHQVSPYLQSAIVSEPIASPSPTEECPNDLSKTCNLQCSNGNYLLDAKGCPTCACASDTSKDRIGQPPYECPKYKCAADCGDAGYVYDENGCRTCECASKQARDAITKPKVECSRVMCRMYCVHGFSRDENGCEICKCNKSPQPCPQYKCENKCLNGYRKDYSGCQTCQCECPSLTCTKSCTKGFKKDENGCLICSCVDDETKPTIDDGCSPMKCNLDCKYGFERDRSGCQLCSCNRCPLYTCRMFCMYGFKKNSDGCDVCECDWTPVAENIQCSTRIPCTGNRVCNLNLKLCELVNPDKVNWFVYDFAIETEFFHDPKFVNAFKNGLINNIATKYNLEPTQITVSSIEHHGMASFQIMPFYTEDTDDFQKKMDQIDVDLNSHEFRKVLPAVARVIENDTHNPNDSKWNRYVKNNPFFTLYVVAVLLGLAAVILGGVFIRMCRRQIKHPGRSESKTPIYDTSYHPAPTEDDLYHAVHAPDGTAYVVVESDDIQTTNDKRALV</sequence>
<evidence type="ECO:0000313" key="10">
    <source>
        <dbReference type="EMBL" id="CAF0841324.1"/>
    </source>
</evidence>
<dbReference type="InterPro" id="IPR004094">
    <property type="entry name" value="Antistasin-like"/>
</dbReference>
<keyword evidence="6" id="KW-0812">Transmembrane</keyword>
<dbReference type="SUPFAM" id="SSF57262">
    <property type="entry name" value="Leech antihemostatic proteins"/>
    <property type="match status" value="5"/>
</dbReference>
<evidence type="ECO:0000256" key="2">
    <source>
        <dbReference type="ARBA" id="ARBA00022729"/>
    </source>
</evidence>
<dbReference type="PROSITE" id="PS51252">
    <property type="entry name" value="ANTISTASIN"/>
    <property type="match status" value="7"/>
</dbReference>
<dbReference type="InterPro" id="IPR011061">
    <property type="entry name" value="Hirudin/antistatin"/>
</dbReference>
<dbReference type="GO" id="GO:0005576">
    <property type="term" value="C:extracellular region"/>
    <property type="evidence" value="ECO:0007669"/>
    <property type="project" value="InterPro"/>
</dbReference>
<feature type="domain" description="Antistasin-like" evidence="8">
    <location>
        <begin position="526"/>
        <end position="551"/>
    </location>
</feature>
<evidence type="ECO:0000259" key="8">
    <source>
        <dbReference type="PROSITE" id="PS51252"/>
    </source>
</evidence>
<proteinExistence type="predicted"/>
<organism evidence="10 11">
    <name type="scientific">Rotaria sordida</name>
    <dbReference type="NCBI Taxonomy" id="392033"/>
    <lineage>
        <taxon>Eukaryota</taxon>
        <taxon>Metazoa</taxon>
        <taxon>Spiralia</taxon>
        <taxon>Gnathifera</taxon>
        <taxon>Rotifera</taxon>
        <taxon>Eurotatoria</taxon>
        <taxon>Bdelloidea</taxon>
        <taxon>Philodinida</taxon>
        <taxon>Philodinidae</taxon>
        <taxon>Rotaria</taxon>
    </lineage>
</organism>
<comment type="caution">
    <text evidence="10">The sequence shown here is derived from an EMBL/GenBank/DDBJ whole genome shotgun (WGS) entry which is preliminary data.</text>
</comment>
<feature type="domain" description="WAP" evidence="9">
    <location>
        <begin position="182"/>
        <end position="235"/>
    </location>
</feature>
<dbReference type="PANTHER" id="PTHR46439">
    <property type="entry name" value="CYSTEINE-RICH MOTOR NEURON 1 PROTEIN"/>
    <property type="match status" value="1"/>
</dbReference>
<keyword evidence="6" id="KW-0472">Membrane</keyword>
<feature type="compositionally biased region" description="Low complexity" evidence="5">
    <location>
        <begin position="119"/>
        <end position="128"/>
    </location>
</feature>
<evidence type="ECO:0000259" key="9">
    <source>
        <dbReference type="PROSITE" id="PS51390"/>
    </source>
</evidence>
<feature type="domain" description="Antistasin-like" evidence="8">
    <location>
        <begin position="591"/>
        <end position="616"/>
    </location>
</feature>
<evidence type="ECO:0000313" key="11">
    <source>
        <dbReference type="Proteomes" id="UP000663854"/>
    </source>
</evidence>
<evidence type="ECO:0000256" key="4">
    <source>
        <dbReference type="ARBA" id="ARBA00022900"/>
    </source>
</evidence>
<dbReference type="PANTHER" id="PTHR46439:SF1">
    <property type="entry name" value="CYSTEINE-RICH MOTOR NEURON 1 PROTEIN"/>
    <property type="match status" value="1"/>
</dbReference>
<name>A0A813VNW4_9BILA</name>
<dbReference type="AlphaFoldDB" id="A0A813VNW4"/>
<evidence type="ECO:0000256" key="3">
    <source>
        <dbReference type="ARBA" id="ARBA00022737"/>
    </source>
</evidence>
<keyword evidence="3" id="KW-0677">Repeat</keyword>
<gene>
    <name evidence="10" type="ORF">PYM288_LOCUS6584</name>
</gene>
<dbReference type="Proteomes" id="UP000663854">
    <property type="component" value="Unassembled WGS sequence"/>
</dbReference>
<keyword evidence="1" id="KW-0646">Protease inhibitor</keyword>
<evidence type="ECO:0000256" key="7">
    <source>
        <dbReference type="SAM" id="SignalP"/>
    </source>
</evidence>
<keyword evidence="2 7" id="KW-0732">Signal</keyword>
<feature type="domain" description="Antistasin-like" evidence="8">
    <location>
        <begin position="553"/>
        <end position="578"/>
    </location>
</feature>
<dbReference type="EMBL" id="CAJNOH010000073">
    <property type="protein sequence ID" value="CAF0841324.1"/>
    <property type="molecule type" value="Genomic_DNA"/>
</dbReference>
<dbReference type="Gene3D" id="2.10.22.10">
    <property type="entry name" value="Antistasin, domain 1"/>
    <property type="match status" value="10"/>
</dbReference>
<dbReference type="GO" id="GO:0005886">
    <property type="term" value="C:plasma membrane"/>
    <property type="evidence" value="ECO:0007669"/>
    <property type="project" value="TreeGrafter"/>
</dbReference>
<dbReference type="Pfam" id="PF02822">
    <property type="entry name" value="Antistasin"/>
    <property type="match status" value="7"/>
</dbReference>
<feature type="signal peptide" evidence="7">
    <location>
        <begin position="1"/>
        <end position="23"/>
    </location>
</feature>
<dbReference type="SMART" id="SM00217">
    <property type="entry name" value="WAP"/>
    <property type="match status" value="1"/>
</dbReference>
<feature type="domain" description="Antistasin-like" evidence="8">
    <location>
        <begin position="494"/>
        <end position="519"/>
    </location>
</feature>
<dbReference type="InterPro" id="IPR008197">
    <property type="entry name" value="WAP_dom"/>
</dbReference>
<dbReference type="GO" id="GO:0004867">
    <property type="term" value="F:serine-type endopeptidase inhibitor activity"/>
    <property type="evidence" value="ECO:0007669"/>
    <property type="project" value="UniProtKB-KW"/>
</dbReference>
<feature type="chain" id="PRO_5032781630" evidence="7">
    <location>
        <begin position="24"/>
        <end position="883"/>
    </location>
</feature>
<evidence type="ECO:0000256" key="6">
    <source>
        <dbReference type="SAM" id="Phobius"/>
    </source>
</evidence>
<accession>A0A813VNW4</accession>
<dbReference type="SUPFAM" id="SSF57256">
    <property type="entry name" value="Elafin-like"/>
    <property type="match status" value="1"/>
</dbReference>